<evidence type="ECO:0000256" key="5">
    <source>
        <dbReference type="ARBA" id="ARBA00022801"/>
    </source>
</evidence>
<dbReference type="InterPro" id="IPR036264">
    <property type="entry name" value="Bact_exopeptidase_dim_dom"/>
</dbReference>
<comment type="cofactor">
    <cofactor evidence="1">
        <name>Zn(2+)</name>
        <dbReference type="ChEBI" id="CHEBI:29105"/>
    </cofactor>
</comment>
<dbReference type="GO" id="GO:0016805">
    <property type="term" value="F:dipeptidase activity"/>
    <property type="evidence" value="ECO:0007669"/>
    <property type="project" value="UniProtKB-KW"/>
</dbReference>
<gene>
    <name evidence="10" type="ORF">SAMN05443638_1205</name>
</gene>
<dbReference type="InterPro" id="IPR010964">
    <property type="entry name" value="M20A_pepV-rel"/>
</dbReference>
<feature type="domain" description="Peptidase M20 dimerisation" evidence="9">
    <location>
        <begin position="255"/>
        <end position="312"/>
    </location>
</feature>
<dbReference type="NCBIfam" id="TIGR01887">
    <property type="entry name" value="dipeptidaselike"/>
    <property type="match status" value="1"/>
</dbReference>
<dbReference type="PROSITE" id="PS00759">
    <property type="entry name" value="ARGE_DAPE_CPG2_2"/>
    <property type="match status" value="1"/>
</dbReference>
<dbReference type="Pfam" id="PF01546">
    <property type="entry name" value="Peptidase_M20"/>
    <property type="match status" value="1"/>
</dbReference>
<evidence type="ECO:0000256" key="4">
    <source>
        <dbReference type="ARBA" id="ARBA00022723"/>
    </source>
</evidence>
<dbReference type="InterPro" id="IPR002933">
    <property type="entry name" value="Peptidase_M20"/>
</dbReference>
<dbReference type="OrthoDB" id="9761532at2"/>
<dbReference type="PANTHER" id="PTHR43808">
    <property type="entry name" value="ACETYLORNITHINE DEACETYLASE"/>
    <property type="match status" value="1"/>
</dbReference>
<keyword evidence="5" id="KW-0378">Hydrolase</keyword>
<comment type="similarity">
    <text evidence="2">Belongs to the peptidase M20A family.</text>
</comment>
<dbReference type="PANTHER" id="PTHR43808:SF31">
    <property type="entry name" value="N-ACETYL-L-CITRULLINE DEACETYLASE"/>
    <property type="match status" value="1"/>
</dbReference>
<proteinExistence type="inferred from homology"/>
<keyword evidence="11" id="KW-1185">Reference proteome</keyword>
<protein>
    <submittedName>
        <fullName evidence="10">Succinyl-diaminopimelate desuccinylase</fullName>
    </submittedName>
</protein>
<dbReference type="SUPFAM" id="SSF55031">
    <property type="entry name" value="Bacterial exopeptidase dimerisation domain"/>
    <property type="match status" value="1"/>
</dbReference>
<evidence type="ECO:0000256" key="8">
    <source>
        <dbReference type="ARBA" id="ARBA00023049"/>
    </source>
</evidence>
<dbReference type="GO" id="GO:0008270">
    <property type="term" value="F:zinc ion binding"/>
    <property type="evidence" value="ECO:0007669"/>
    <property type="project" value="InterPro"/>
</dbReference>
<dbReference type="NCBIfam" id="NF005591">
    <property type="entry name" value="PRK07318.1"/>
    <property type="match status" value="1"/>
</dbReference>
<dbReference type="InterPro" id="IPR050072">
    <property type="entry name" value="Peptidase_M20A"/>
</dbReference>
<dbReference type="GO" id="GO:0008777">
    <property type="term" value="F:acetylornithine deacetylase activity"/>
    <property type="evidence" value="ECO:0007669"/>
    <property type="project" value="TreeGrafter"/>
</dbReference>
<dbReference type="STRING" id="1533.SAMN05443638_1205"/>
<dbReference type="InterPro" id="IPR011650">
    <property type="entry name" value="Peptidase_M20_dimer"/>
</dbReference>
<keyword evidence="6" id="KW-0862">Zinc</keyword>
<reference evidence="10 11" key="1">
    <citation type="submission" date="2016-11" db="EMBL/GenBank/DDBJ databases">
        <authorList>
            <person name="Jaros S."/>
            <person name="Januszkiewicz K."/>
            <person name="Wedrychowicz H."/>
        </authorList>
    </citation>
    <scope>NUCLEOTIDE SEQUENCE [LARGE SCALE GENOMIC DNA]</scope>
    <source>
        <strain evidence="10 11">DSM 2631</strain>
    </source>
</reference>
<dbReference type="Proteomes" id="UP000184035">
    <property type="component" value="Unassembled WGS sequence"/>
</dbReference>
<evidence type="ECO:0000256" key="7">
    <source>
        <dbReference type="ARBA" id="ARBA00022997"/>
    </source>
</evidence>
<keyword evidence="4" id="KW-0479">Metal-binding</keyword>
<keyword evidence="3" id="KW-0645">Protease</keyword>
<dbReference type="CDD" id="cd03888">
    <property type="entry name" value="M20_PepV"/>
    <property type="match status" value="1"/>
</dbReference>
<dbReference type="SUPFAM" id="SSF53187">
    <property type="entry name" value="Zn-dependent exopeptidases"/>
    <property type="match status" value="1"/>
</dbReference>
<name>A0A1M4XPX3_9CLOT</name>
<dbReference type="GO" id="GO:0006508">
    <property type="term" value="P:proteolysis"/>
    <property type="evidence" value="ECO:0007669"/>
    <property type="project" value="UniProtKB-KW"/>
</dbReference>
<keyword evidence="7" id="KW-0224">Dipeptidase</keyword>
<organism evidence="10 11">
    <name type="scientific">Clostridium fallax</name>
    <dbReference type="NCBI Taxonomy" id="1533"/>
    <lineage>
        <taxon>Bacteria</taxon>
        <taxon>Bacillati</taxon>
        <taxon>Bacillota</taxon>
        <taxon>Clostridia</taxon>
        <taxon>Eubacteriales</taxon>
        <taxon>Clostridiaceae</taxon>
        <taxon>Clostridium</taxon>
    </lineage>
</organism>
<evidence type="ECO:0000259" key="9">
    <source>
        <dbReference type="Pfam" id="PF07687"/>
    </source>
</evidence>
<dbReference type="Gene3D" id="3.30.70.360">
    <property type="match status" value="2"/>
</dbReference>
<evidence type="ECO:0000256" key="2">
    <source>
        <dbReference type="ARBA" id="ARBA00006247"/>
    </source>
</evidence>
<evidence type="ECO:0000256" key="6">
    <source>
        <dbReference type="ARBA" id="ARBA00022833"/>
    </source>
</evidence>
<dbReference type="GO" id="GO:0008237">
    <property type="term" value="F:metallopeptidase activity"/>
    <property type="evidence" value="ECO:0007669"/>
    <property type="project" value="UniProtKB-KW"/>
</dbReference>
<dbReference type="EMBL" id="FQVM01000020">
    <property type="protein sequence ID" value="SHE95539.1"/>
    <property type="molecule type" value="Genomic_DNA"/>
</dbReference>
<evidence type="ECO:0000256" key="1">
    <source>
        <dbReference type="ARBA" id="ARBA00001947"/>
    </source>
</evidence>
<sequence>MNKQLDEKILSYREDLISKVQELIRIKSVEGEPLEGKPFGEGPAKALDKALEIAKELGFKTGTVDGYAGYAEFGEGKDHVAVLGHLDVVPEGDGWNFPPYGAEIHDGKLYGRGAVDDKGPIVAALYGAKAIMDLKLPITKRIRVIFGTNEETGSHDMEYYVKKEEAPVSGFTPDAEFPVIFAEKGITTFNLMKKCNGSLGNYEVEYIKGGIRPNMVPDYCETVIKGDKLDDIKEKAENLAKKIGFKFECALEDAKMKVKCFGHGAHGSTPEKGKNAVMAMSQLLEDISTEDTELAKYLKFINKNIGFDTKGTGLGCNLSDEPSGDLSFNAGMLNFDGENITLVNNLRYPVTVTIDDVINPVKEAIKGTGMEIKVVDDTKPLYYDKDNPMVAKLQNVFNELTGQKIEPLAIGGGTYAKEVKNIVAFGPVFDDDPDVMHQPNEFIDLDKLMLCAKIYGNAIYELAK</sequence>
<dbReference type="InterPro" id="IPR001261">
    <property type="entry name" value="ArgE/DapE_CS"/>
</dbReference>
<dbReference type="GO" id="GO:0006526">
    <property type="term" value="P:L-arginine biosynthetic process"/>
    <property type="evidence" value="ECO:0007669"/>
    <property type="project" value="TreeGrafter"/>
</dbReference>
<dbReference type="PROSITE" id="PS00758">
    <property type="entry name" value="ARGE_DAPE_CPG2_1"/>
    <property type="match status" value="1"/>
</dbReference>
<dbReference type="RefSeq" id="WP_072896762.1">
    <property type="nucleotide sequence ID" value="NZ_FQVM01000020.1"/>
</dbReference>
<evidence type="ECO:0000256" key="3">
    <source>
        <dbReference type="ARBA" id="ARBA00022670"/>
    </source>
</evidence>
<accession>A0A1M4XPX3</accession>
<evidence type="ECO:0000313" key="11">
    <source>
        <dbReference type="Proteomes" id="UP000184035"/>
    </source>
</evidence>
<dbReference type="Pfam" id="PF07687">
    <property type="entry name" value="M20_dimer"/>
    <property type="match status" value="1"/>
</dbReference>
<keyword evidence="8" id="KW-0482">Metalloprotease</keyword>
<dbReference type="Gene3D" id="3.40.630.10">
    <property type="entry name" value="Zn peptidases"/>
    <property type="match status" value="1"/>
</dbReference>
<evidence type="ECO:0000313" key="10">
    <source>
        <dbReference type="EMBL" id="SHE95539.1"/>
    </source>
</evidence>
<dbReference type="AlphaFoldDB" id="A0A1M4XPX3"/>